<evidence type="ECO:0008006" key="4">
    <source>
        <dbReference type="Google" id="ProtNLM"/>
    </source>
</evidence>
<dbReference type="Proteomes" id="UP000661894">
    <property type="component" value="Unassembled WGS sequence"/>
</dbReference>
<dbReference type="SUPFAM" id="SSF53613">
    <property type="entry name" value="Ribokinase-like"/>
    <property type="match status" value="1"/>
</dbReference>
<accession>A0ABR8YZM5</accession>
<dbReference type="RefSeq" id="WP_251838486.1">
    <property type="nucleotide sequence ID" value="NZ_JACSPO010000001.1"/>
</dbReference>
<organism evidence="2 3">
    <name type="scientific">Oceanitalea stevensii</name>
    <dbReference type="NCBI Taxonomy" id="2763072"/>
    <lineage>
        <taxon>Bacteria</taxon>
        <taxon>Bacillati</taxon>
        <taxon>Actinomycetota</taxon>
        <taxon>Actinomycetes</taxon>
        <taxon>Micrococcales</taxon>
        <taxon>Bogoriellaceae</taxon>
        <taxon>Georgenia</taxon>
    </lineage>
</organism>
<dbReference type="InterPro" id="IPR029056">
    <property type="entry name" value="Ribokinase-like"/>
</dbReference>
<name>A0ABR8YZM5_9MICO</name>
<sequence>MGDAEMTIDTDEQERSAPTSVPSRKAPDQATPLRRASSDPTLGDGRKPPTTLGWAPTPTLTDRRVLDSPAFVVVDDVASREAAGARVAEGLERLGRPVERIPADGTGVRNRRQSGPFHHPLVVHVGSASAVREPSADTVARTVSTYRPAATIVYEPGLQGELPGREELRARVESMVARADVVIATTADLELLYPGEARESVLRRWVGAGPGIVIVSAAGEGAWAANAVGVTATVRGRGAPDAGNAFVAGIIDGLWKGGLLGVANRADLRTLVWGSLHELVEHAVVAASVAARSDGLGPTREELDAARGIPQLGR</sequence>
<feature type="region of interest" description="Disordered" evidence="1">
    <location>
        <begin position="1"/>
        <end position="61"/>
    </location>
</feature>
<feature type="compositionally biased region" description="Acidic residues" evidence="1">
    <location>
        <begin position="1"/>
        <end position="12"/>
    </location>
</feature>
<dbReference type="EMBL" id="JACSPO010000001">
    <property type="protein sequence ID" value="MBD8061367.1"/>
    <property type="molecule type" value="Genomic_DNA"/>
</dbReference>
<protein>
    <recommendedName>
        <fullName evidence="4">Carbohydrate kinase PfkB domain-containing protein</fullName>
    </recommendedName>
</protein>
<evidence type="ECO:0000256" key="1">
    <source>
        <dbReference type="SAM" id="MobiDB-lite"/>
    </source>
</evidence>
<comment type="caution">
    <text evidence="2">The sequence shown here is derived from an EMBL/GenBank/DDBJ whole genome shotgun (WGS) entry which is preliminary data.</text>
</comment>
<dbReference type="Gene3D" id="3.40.1190.20">
    <property type="match status" value="1"/>
</dbReference>
<gene>
    <name evidence="2" type="ORF">H9624_03395</name>
</gene>
<keyword evidence="3" id="KW-1185">Reference proteome</keyword>
<evidence type="ECO:0000313" key="3">
    <source>
        <dbReference type="Proteomes" id="UP000661894"/>
    </source>
</evidence>
<evidence type="ECO:0000313" key="2">
    <source>
        <dbReference type="EMBL" id="MBD8061367.1"/>
    </source>
</evidence>
<proteinExistence type="predicted"/>
<reference evidence="2 3" key="1">
    <citation type="submission" date="2020-08" db="EMBL/GenBank/DDBJ databases">
        <title>A Genomic Blueprint of the Chicken Gut Microbiome.</title>
        <authorList>
            <person name="Gilroy R."/>
            <person name="Ravi A."/>
            <person name="Getino M."/>
            <person name="Pursley I."/>
            <person name="Horton D.L."/>
            <person name="Alikhan N.-F."/>
            <person name="Baker D."/>
            <person name="Gharbi K."/>
            <person name="Hall N."/>
            <person name="Watson M."/>
            <person name="Adriaenssens E.M."/>
            <person name="Foster-Nyarko E."/>
            <person name="Jarju S."/>
            <person name="Secka A."/>
            <person name="Antonio M."/>
            <person name="Oren A."/>
            <person name="Chaudhuri R."/>
            <person name="La Ragione R.M."/>
            <person name="Hildebrand F."/>
            <person name="Pallen M.J."/>
        </authorList>
    </citation>
    <scope>NUCLEOTIDE SEQUENCE [LARGE SCALE GENOMIC DNA]</scope>
    <source>
        <strain evidence="2 3">Sa1BUA1</strain>
    </source>
</reference>